<keyword evidence="4" id="KW-0479">Metal-binding</keyword>
<sequence length="853" mass="97828">MKTEANLTLCKQVDSIPTFTAIFATDGDSAEIITDILTNTDNNCNFFCIIHNCYSYNITVSDIFLVLALPVKRPGCCAKCLPVFQVRLPWHKALTFLLQGAPLSASDIQSTVNHKATRKYYKPILDVLMCSKANTQLSHHEDIKSIIYWFRAKFVITLRKLFRIAPSPFWMITTFGTFEATFVLVASLYFFENHACTIETLTHLSFLFSKSKGQSLANIANFFELGSMFGNSEFLPAVPEFKKYVNLKLERDHLESKAIDSCINSFRGKLMLSNQDLIHYIYLSFFQCLGKKNFLEYSLQTNSLHISTVQSTPILTKFIDDSFKDKMSTYYNKNTYLSNHISIKYVYLSNVKGYSYVSTSNTSNFQFWSGLSREVQKLIKSINKESPYLLLNEELQGLLDLAATGPDDVRSICKSDIFSEVLVNPVYRCQFLNKNFFVLVNQEIISEYWKKMIILPHEPNWETSLTDMQITERICYKEAFFTCNAIKDQLQLSRHEYFNSRLPVFNLVLDLDLPLQVRGLSLQKIYSLCLTIRDDLLQVLQLLGNVEPNEHPVYFFKSACPPIEWDIEGELFCHCNEKLGLRIITPLPKGTAIVGSEPLVELVKILNRIVKMNPIFLELSPNILDNDGPFDTGIYYRGRCVRIPHTYKVNTSGVLERLLKIIVCHPNSQDKTEYVYNALNIKHLLHHSNSSDSNQATTKLISNIKDISEHFLIQKAKEQLPLSLTTIDDEIEKVTGVNFIEWFSQTLWPKIHQNIKAHFPDEKTPQFQNVKFVPTSHNIIQIKPCRGSNFVCISHNHKNKTQGVRIYVVLYTHQTSYVIATLMSQCFASKCNNNKPKAHLSLRIPLRSTIEGI</sequence>
<dbReference type="OrthoDB" id="917at10239"/>
<keyword evidence="8" id="KW-1185">Reference proteome</keyword>
<dbReference type="HAMAP" id="MF_04011">
    <property type="entry name" value="HSV_PRIM"/>
    <property type="match status" value="1"/>
</dbReference>
<dbReference type="Proteomes" id="UP000152314">
    <property type="component" value="Segment"/>
</dbReference>
<dbReference type="GO" id="GO:0008270">
    <property type="term" value="F:zinc ion binding"/>
    <property type="evidence" value="ECO:0007669"/>
    <property type="project" value="UniProtKB-KW"/>
</dbReference>
<reference evidence="7 8" key="1">
    <citation type="journal article" date="2015" name="Genome Announc.">
        <title>First Complete Genome Sequence of Felis catus Gammaherpesvirus 1.</title>
        <authorList>
            <person name="Troyer R.M."/>
            <person name="Lee J.S."/>
            <person name="Vuyisich M."/>
            <person name="Chain P."/>
            <person name="Lo C.C."/>
            <person name="Kronmiller B."/>
            <person name="Bracha S."/>
            <person name="Avery A.C."/>
            <person name="VandeWoude S."/>
        </authorList>
    </citation>
    <scope>NUCLEOTIDE SEQUENCE [LARGE SCALE GENOMIC DNA]</scope>
    <source>
        <strain evidence="7">31286</strain>
    </source>
</reference>
<dbReference type="KEGG" id="vg:26100449"/>
<dbReference type="RefSeq" id="YP_009173935.1">
    <property type="nucleotide sequence ID" value="NC_028099.1"/>
</dbReference>
<evidence type="ECO:0000313" key="8">
    <source>
        <dbReference type="Proteomes" id="UP000152314"/>
    </source>
</evidence>
<evidence type="ECO:0000256" key="4">
    <source>
        <dbReference type="ARBA" id="ARBA00022723"/>
    </source>
</evidence>
<dbReference type="Pfam" id="PF03121">
    <property type="entry name" value="Herpes_UL52"/>
    <property type="match status" value="1"/>
</dbReference>
<evidence type="ECO:0000256" key="3">
    <source>
        <dbReference type="ARBA" id="ARBA00022705"/>
    </source>
</evidence>
<keyword evidence="6" id="KW-0862">Zinc</keyword>
<dbReference type="GO" id="GO:0003899">
    <property type="term" value="F:DNA-directed RNA polymerase activity"/>
    <property type="evidence" value="ECO:0007669"/>
    <property type="project" value="InterPro"/>
</dbReference>
<organism evidence="7 8">
    <name type="scientific">Felid gammaherpesvirus 1</name>
    <dbReference type="NCBI Taxonomy" id="2560468"/>
    <lineage>
        <taxon>Viruses</taxon>
        <taxon>Duplodnaviria</taxon>
        <taxon>Heunggongvirae</taxon>
        <taxon>Peploviricota</taxon>
        <taxon>Herviviricetes</taxon>
        <taxon>Herpesvirales</taxon>
        <taxon>Orthoherpesviridae</taxon>
        <taxon>Gammaherpesvirinae</taxon>
        <taxon>Percavirus</taxon>
        <taxon>Percavirus felidgamma1</taxon>
    </lineage>
</organism>
<evidence type="ECO:0000256" key="6">
    <source>
        <dbReference type="ARBA" id="ARBA00022833"/>
    </source>
</evidence>
<keyword evidence="5" id="KW-0863">Zinc-finger</keyword>
<evidence type="ECO:0000256" key="2">
    <source>
        <dbReference type="ARBA" id="ARBA00022679"/>
    </source>
</evidence>
<evidence type="ECO:0000256" key="5">
    <source>
        <dbReference type="ARBA" id="ARBA00022771"/>
    </source>
</evidence>
<dbReference type="EMBL" id="KT595939">
    <property type="protein sequence ID" value="ALE14770.1"/>
    <property type="molecule type" value="Genomic_DNA"/>
</dbReference>
<protein>
    <submittedName>
        <fullName evidence="7">ORF56</fullName>
    </submittedName>
</protein>
<keyword evidence="1" id="KW-1048">Host nucleus</keyword>
<proteinExistence type="inferred from homology"/>
<evidence type="ECO:0000256" key="1">
    <source>
        <dbReference type="ARBA" id="ARBA00022562"/>
    </source>
</evidence>
<evidence type="ECO:0000313" key="7">
    <source>
        <dbReference type="EMBL" id="ALE14770.1"/>
    </source>
</evidence>
<keyword evidence="2" id="KW-0808">Transferase</keyword>
<keyword evidence="3" id="KW-0235">DNA replication</keyword>
<accession>A0A0M4MS63</accession>
<name>A0A0M4MS63_9GAMA</name>
<dbReference type="InterPro" id="IPR033685">
    <property type="entry name" value="HSV_PRIM"/>
</dbReference>
<dbReference type="GeneID" id="26100449"/>
<dbReference type="GO" id="GO:0039686">
    <property type="term" value="P:bidirectional double-stranded viral DNA replication"/>
    <property type="evidence" value="ECO:0007669"/>
    <property type="project" value="InterPro"/>
</dbReference>
<dbReference type="GO" id="GO:0006260">
    <property type="term" value="P:DNA replication"/>
    <property type="evidence" value="ECO:0007669"/>
    <property type="project" value="UniProtKB-KW"/>
</dbReference>